<keyword evidence="2" id="KW-1185">Reference proteome</keyword>
<organism evidence="1 2">
    <name type="scientific">Rhizobium phage RHEph22</name>
    <dbReference type="NCBI Taxonomy" id="2836135"/>
    <lineage>
        <taxon>Viruses</taxon>
        <taxon>Duplodnaviria</taxon>
        <taxon>Heunggongvirae</taxon>
        <taxon>Uroviricota</taxon>
        <taxon>Caudoviricetes</taxon>
        <taxon>Schitoviridae</taxon>
        <taxon>Demetervirinae</taxon>
        <taxon>Acanvirus</taxon>
        <taxon>Acanvirus Rheph22</taxon>
    </lineage>
</organism>
<evidence type="ECO:0000313" key="2">
    <source>
        <dbReference type="Proteomes" id="UP000828722"/>
    </source>
</evidence>
<dbReference type="EMBL" id="MW980071">
    <property type="protein sequence ID" value="QXV74677.1"/>
    <property type="molecule type" value="Genomic_DNA"/>
</dbReference>
<evidence type="ECO:0000313" key="1">
    <source>
        <dbReference type="EMBL" id="QXV74677.1"/>
    </source>
</evidence>
<accession>A0AAE8AX26</accession>
<dbReference type="RefSeq" id="YP_010658215.1">
    <property type="nucleotide sequence ID" value="NC_070855.1"/>
</dbReference>
<proteinExistence type="predicted"/>
<dbReference type="KEGG" id="vg:77934158"/>
<dbReference type="Proteomes" id="UP000828722">
    <property type="component" value="Segment"/>
</dbReference>
<dbReference type="GeneID" id="77934158"/>
<sequence>MIEINTVREYILNMASDKEGIDRQSIFKVIGKNGIEFVIGMHELLILVGIKATMNYYDNPGPNTDKLIKAMKQVVPEVKHEDALHLIFEL</sequence>
<reference evidence="1 2" key="1">
    <citation type="submission" date="2021-04" db="EMBL/GenBank/DDBJ databases">
        <title>The Hidden Diversity of Double-Stranded DNA Phages in the Symbiotic Bacterium Rhizobium.</title>
        <authorList>
            <person name="Santamaria R.I."/>
            <person name="Bustos P."/>
            <person name="Cauwenberghe J.V."/>
            <person name="Gonzalez V."/>
        </authorList>
    </citation>
    <scope>NUCLEOTIDE SEQUENCE [LARGE SCALE GENOMIC DNA]</scope>
</reference>
<name>A0AAE8AX26_9CAUD</name>
<protein>
    <submittedName>
        <fullName evidence="1">Uncharacterized protein</fullName>
    </submittedName>
</protein>